<dbReference type="GO" id="GO:0016887">
    <property type="term" value="F:ATP hydrolysis activity"/>
    <property type="evidence" value="ECO:0007669"/>
    <property type="project" value="InterPro"/>
</dbReference>
<dbReference type="Pfam" id="PF00005">
    <property type="entry name" value="ABC_tran"/>
    <property type="match status" value="1"/>
</dbReference>
<keyword evidence="3" id="KW-0547">Nucleotide-binding</keyword>
<dbReference type="Proteomes" id="UP001170481">
    <property type="component" value="Unassembled WGS sequence"/>
</dbReference>
<dbReference type="Gene3D" id="3.40.50.300">
    <property type="entry name" value="P-loop containing nucleotide triphosphate hydrolases"/>
    <property type="match status" value="1"/>
</dbReference>
<name>A0AAP4U2C5_9GAMM</name>
<dbReference type="InterPro" id="IPR050153">
    <property type="entry name" value="Metal_Ion_Import_ABC"/>
</dbReference>
<dbReference type="InterPro" id="IPR027417">
    <property type="entry name" value="P-loop_NTPase"/>
</dbReference>
<reference evidence="6" key="1">
    <citation type="submission" date="2023-07" db="EMBL/GenBank/DDBJ databases">
        <title>Genome content predicts the carbon catabolic preferences of heterotrophic bacteria.</title>
        <authorList>
            <person name="Gralka M."/>
        </authorList>
    </citation>
    <scope>NUCLEOTIDE SEQUENCE</scope>
    <source>
        <strain evidence="6">C2R13</strain>
    </source>
</reference>
<protein>
    <submittedName>
        <fullName evidence="6">ATP-binding cassette domain-containing protein</fullName>
    </submittedName>
</protein>
<keyword evidence="2" id="KW-0813">Transport</keyword>
<dbReference type="SMART" id="SM00382">
    <property type="entry name" value="AAA"/>
    <property type="match status" value="1"/>
</dbReference>
<dbReference type="InterPro" id="IPR003593">
    <property type="entry name" value="AAA+_ATPase"/>
</dbReference>
<organism evidence="6 7">
    <name type="scientific">Cobetia amphilecti</name>
    <dbReference type="NCBI Taxonomy" id="1055104"/>
    <lineage>
        <taxon>Bacteria</taxon>
        <taxon>Pseudomonadati</taxon>
        <taxon>Pseudomonadota</taxon>
        <taxon>Gammaproteobacteria</taxon>
        <taxon>Oceanospirillales</taxon>
        <taxon>Halomonadaceae</taxon>
        <taxon>Cobetia</taxon>
    </lineage>
</organism>
<dbReference type="EMBL" id="JAUORK010000031">
    <property type="protein sequence ID" value="MDO6673711.1"/>
    <property type="molecule type" value="Genomic_DNA"/>
</dbReference>
<dbReference type="RefSeq" id="WP_303595434.1">
    <property type="nucleotide sequence ID" value="NZ_JAUORK010000031.1"/>
</dbReference>
<dbReference type="AlphaFoldDB" id="A0AAP4U2C5"/>
<dbReference type="PANTHER" id="PTHR42734:SF5">
    <property type="entry name" value="IRON TRANSPORT SYSTEM ATP-BINDING PROTEIN HI_0361-RELATED"/>
    <property type="match status" value="1"/>
</dbReference>
<evidence type="ECO:0000256" key="3">
    <source>
        <dbReference type="ARBA" id="ARBA00022741"/>
    </source>
</evidence>
<dbReference type="PANTHER" id="PTHR42734">
    <property type="entry name" value="METAL TRANSPORT SYSTEM ATP-BINDING PROTEIN TM_0124-RELATED"/>
    <property type="match status" value="1"/>
</dbReference>
<evidence type="ECO:0000256" key="4">
    <source>
        <dbReference type="ARBA" id="ARBA00022840"/>
    </source>
</evidence>
<evidence type="ECO:0000313" key="6">
    <source>
        <dbReference type="EMBL" id="MDO6673711.1"/>
    </source>
</evidence>
<dbReference type="PROSITE" id="PS50893">
    <property type="entry name" value="ABC_TRANSPORTER_2"/>
    <property type="match status" value="1"/>
</dbReference>
<accession>A0AAP4U2C5</accession>
<feature type="domain" description="ABC transporter" evidence="5">
    <location>
        <begin position="10"/>
        <end position="229"/>
    </location>
</feature>
<evidence type="ECO:0000313" key="7">
    <source>
        <dbReference type="Proteomes" id="UP001170481"/>
    </source>
</evidence>
<dbReference type="PROSITE" id="PS00211">
    <property type="entry name" value="ABC_TRANSPORTER_1"/>
    <property type="match status" value="1"/>
</dbReference>
<comment type="caution">
    <text evidence="6">The sequence shown here is derived from an EMBL/GenBank/DDBJ whole genome shotgun (WGS) entry which is preliminary data.</text>
</comment>
<comment type="similarity">
    <text evidence="1">Belongs to the ABC transporter superfamily.</text>
</comment>
<sequence length="242" mass="26177">MTQETPSPLLHLSQDHLGHGAEVVLRDLDIRLLPGERIALLGASGAGKSTLLEALRAALQQRDVAAAWCPQRQGLVPQLSVYHNIFMGRLDQHSRLTNLLNLLRPKPAHWQAVATLCEPLGIAGLMERSVEALSGGQRQRVAIARALYQGHDLFLGDEPVASVDPHQASQLIQLIHARHATSVVALHQRELALTHFTRVIGLGKQADGQGHVLLDVATDGMTPGDLDFLYPAAATRESSDVS</sequence>
<evidence type="ECO:0000256" key="2">
    <source>
        <dbReference type="ARBA" id="ARBA00022448"/>
    </source>
</evidence>
<proteinExistence type="inferred from homology"/>
<dbReference type="InterPro" id="IPR017871">
    <property type="entry name" value="ABC_transporter-like_CS"/>
</dbReference>
<evidence type="ECO:0000256" key="1">
    <source>
        <dbReference type="ARBA" id="ARBA00005417"/>
    </source>
</evidence>
<keyword evidence="4 6" id="KW-0067">ATP-binding</keyword>
<dbReference type="SUPFAM" id="SSF52540">
    <property type="entry name" value="P-loop containing nucleoside triphosphate hydrolases"/>
    <property type="match status" value="1"/>
</dbReference>
<dbReference type="GO" id="GO:0005524">
    <property type="term" value="F:ATP binding"/>
    <property type="evidence" value="ECO:0007669"/>
    <property type="project" value="UniProtKB-KW"/>
</dbReference>
<dbReference type="InterPro" id="IPR003439">
    <property type="entry name" value="ABC_transporter-like_ATP-bd"/>
</dbReference>
<evidence type="ECO:0000259" key="5">
    <source>
        <dbReference type="PROSITE" id="PS50893"/>
    </source>
</evidence>
<gene>
    <name evidence="6" type="ORF">Q4535_16525</name>
</gene>